<feature type="chain" id="PRO_5040282100" description="Protein YOP1" evidence="7">
    <location>
        <begin position="21"/>
        <end position="649"/>
    </location>
</feature>
<feature type="compositionally biased region" description="Polar residues" evidence="6">
    <location>
        <begin position="261"/>
        <end position="282"/>
    </location>
</feature>
<evidence type="ECO:0008006" key="10">
    <source>
        <dbReference type="Google" id="ProtNLM"/>
    </source>
</evidence>
<gene>
    <name evidence="8" type="ORF">CPB83DRAFT_883775</name>
</gene>
<feature type="compositionally biased region" description="Low complexity" evidence="6">
    <location>
        <begin position="615"/>
        <end position="643"/>
    </location>
</feature>
<accession>A0A9P6JPM3</accession>
<feature type="compositionally biased region" description="Basic and acidic residues" evidence="6">
    <location>
        <begin position="526"/>
        <end position="536"/>
    </location>
</feature>
<dbReference type="AlphaFoldDB" id="A0A9P6JPM3"/>
<keyword evidence="9" id="KW-1185">Reference proteome</keyword>
<comment type="subcellular location">
    <subcellularLocation>
        <location evidence="1">Membrane</location>
        <topology evidence="1">Multi-pass membrane protein</topology>
    </subcellularLocation>
</comment>
<feature type="signal peptide" evidence="7">
    <location>
        <begin position="1"/>
        <end position="20"/>
    </location>
</feature>
<dbReference type="PANTHER" id="PTHR12300:SF161">
    <property type="entry name" value="RECEPTOR EXPRESSION-ENHANCING PROTEIN"/>
    <property type="match status" value="1"/>
</dbReference>
<feature type="compositionally biased region" description="Basic and acidic residues" evidence="6">
    <location>
        <begin position="438"/>
        <end position="454"/>
    </location>
</feature>
<feature type="region of interest" description="Disordered" evidence="6">
    <location>
        <begin position="364"/>
        <end position="649"/>
    </location>
</feature>
<evidence type="ECO:0000256" key="2">
    <source>
        <dbReference type="ARBA" id="ARBA00008573"/>
    </source>
</evidence>
<evidence type="ECO:0000256" key="5">
    <source>
        <dbReference type="ARBA" id="ARBA00023136"/>
    </source>
</evidence>
<comment type="similarity">
    <text evidence="2">Belongs to the DP1 family.</text>
</comment>
<evidence type="ECO:0000256" key="6">
    <source>
        <dbReference type="SAM" id="MobiDB-lite"/>
    </source>
</evidence>
<sequence>MALFVPILRLLMLFLNVYESYKTLKPPMPSSRDPSRPSVRALTQRKRDMKGCLAVWLVWVSLTLYERLIESIVSLFIPFYDEFKSLIFIFLIVTRSKGAEPIYLHVIRPMIKPYTQTLDAILEVTLMVGDFILALSLYPVRLAMGWWRQRFGSPHKSDSDDDESSDSSLSDTQSLRTTSAQNVWNASQGSLNGRPATSRQDSRNMFSSSQHQIWHPSAASYSDEDLADNGGDRTIRPPASRDGSAVHVDEWRQYEAFPSAYPSTPLSVTSNNLPISSTSQYPAINEEDDDLPQQDFRQSLLPPREPLNPSRAGDLSDRQIAFGISPLLANKIANANDADDSMSTDGYEEEDDFDITLQTPLHLPQGLAPASRSHPRLFVSPPSASSEISIPSRSSALTTADNFSPRSDIYSDSSLSGPNESLAPSPVIGRKRSYPRTRPLESRNRVRQVEHDNDAMDENSSDAVNTSLSETERRARATTFVPPSLDNLQRLANASSSSDTADDRTDSTSSIGVNENHLQQVDEQGPEDHVQPEEKRRKVVRSAPLRIVKPSRPIKTRISSPTSPSSPRKNARIRARSGSQVLGQPRAAQARRAPLQPQFDGSTMAKRRSARMKASTSGSHESTGSSVGEGSVNVALKSSSSRGSLKRKG</sequence>
<keyword evidence="4" id="KW-1133">Transmembrane helix</keyword>
<evidence type="ECO:0000256" key="7">
    <source>
        <dbReference type="SAM" id="SignalP"/>
    </source>
</evidence>
<feature type="compositionally biased region" description="Polar residues" evidence="6">
    <location>
        <begin position="397"/>
        <end position="419"/>
    </location>
</feature>
<feature type="compositionally biased region" description="Polar residues" evidence="6">
    <location>
        <begin position="172"/>
        <end position="212"/>
    </location>
</feature>
<evidence type="ECO:0000256" key="1">
    <source>
        <dbReference type="ARBA" id="ARBA00004141"/>
    </source>
</evidence>
<protein>
    <recommendedName>
        <fullName evidence="10">Protein YOP1</fullName>
    </recommendedName>
</protein>
<dbReference type="EMBL" id="MU157856">
    <property type="protein sequence ID" value="KAF9527958.1"/>
    <property type="molecule type" value="Genomic_DNA"/>
</dbReference>
<reference evidence="8" key="1">
    <citation type="submission" date="2020-11" db="EMBL/GenBank/DDBJ databases">
        <authorList>
            <consortium name="DOE Joint Genome Institute"/>
            <person name="Ahrendt S."/>
            <person name="Riley R."/>
            <person name="Andreopoulos W."/>
            <person name="Labutti K."/>
            <person name="Pangilinan J."/>
            <person name="Ruiz-Duenas F.J."/>
            <person name="Barrasa J.M."/>
            <person name="Sanchez-Garcia M."/>
            <person name="Camarero S."/>
            <person name="Miyauchi S."/>
            <person name="Serrano A."/>
            <person name="Linde D."/>
            <person name="Babiker R."/>
            <person name="Drula E."/>
            <person name="Ayuso-Fernandez I."/>
            <person name="Pacheco R."/>
            <person name="Padilla G."/>
            <person name="Ferreira P."/>
            <person name="Barriuso J."/>
            <person name="Kellner H."/>
            <person name="Castanera R."/>
            <person name="Alfaro M."/>
            <person name="Ramirez L."/>
            <person name="Pisabarro A.G."/>
            <person name="Kuo A."/>
            <person name="Tritt A."/>
            <person name="Lipzen A."/>
            <person name="He G."/>
            <person name="Yan M."/>
            <person name="Ng V."/>
            <person name="Cullen D."/>
            <person name="Martin F."/>
            <person name="Rosso M.-N."/>
            <person name="Henrissat B."/>
            <person name="Hibbett D."/>
            <person name="Martinez A.T."/>
            <person name="Grigoriev I.V."/>
        </authorList>
    </citation>
    <scope>NUCLEOTIDE SEQUENCE</scope>
    <source>
        <strain evidence="8">CBS 506.95</strain>
    </source>
</reference>
<feature type="compositionally biased region" description="Low complexity" evidence="6">
    <location>
        <begin position="556"/>
        <end position="568"/>
    </location>
</feature>
<evidence type="ECO:0000313" key="9">
    <source>
        <dbReference type="Proteomes" id="UP000807306"/>
    </source>
</evidence>
<keyword evidence="5" id="KW-0472">Membrane</keyword>
<feature type="region of interest" description="Disordered" evidence="6">
    <location>
        <begin position="260"/>
        <end position="287"/>
    </location>
</feature>
<dbReference type="InterPro" id="IPR004345">
    <property type="entry name" value="TB2_DP1_HVA22"/>
</dbReference>
<organism evidence="8 9">
    <name type="scientific">Crepidotus variabilis</name>
    <dbReference type="NCBI Taxonomy" id="179855"/>
    <lineage>
        <taxon>Eukaryota</taxon>
        <taxon>Fungi</taxon>
        <taxon>Dikarya</taxon>
        <taxon>Basidiomycota</taxon>
        <taxon>Agaricomycotina</taxon>
        <taxon>Agaricomycetes</taxon>
        <taxon>Agaricomycetidae</taxon>
        <taxon>Agaricales</taxon>
        <taxon>Agaricineae</taxon>
        <taxon>Crepidotaceae</taxon>
        <taxon>Crepidotus</taxon>
    </lineage>
</organism>
<comment type="caution">
    <text evidence="8">The sequence shown here is derived from an EMBL/GenBank/DDBJ whole genome shotgun (WGS) entry which is preliminary data.</text>
</comment>
<evidence type="ECO:0000256" key="3">
    <source>
        <dbReference type="ARBA" id="ARBA00022692"/>
    </source>
</evidence>
<keyword evidence="7" id="KW-0732">Signal</keyword>
<evidence type="ECO:0000313" key="8">
    <source>
        <dbReference type="EMBL" id="KAF9527958.1"/>
    </source>
</evidence>
<feature type="compositionally biased region" description="Polar residues" evidence="6">
    <location>
        <begin position="511"/>
        <end position="522"/>
    </location>
</feature>
<feature type="compositionally biased region" description="Low complexity" evidence="6">
    <location>
        <begin position="584"/>
        <end position="598"/>
    </location>
</feature>
<name>A0A9P6JPM3_9AGAR</name>
<keyword evidence="3" id="KW-0812">Transmembrane</keyword>
<proteinExistence type="inferred from homology"/>
<dbReference type="Pfam" id="PF03134">
    <property type="entry name" value="TB2_DP1_HVA22"/>
    <property type="match status" value="1"/>
</dbReference>
<feature type="compositionally biased region" description="Low complexity" evidence="6">
    <location>
        <begin position="380"/>
        <end position="396"/>
    </location>
</feature>
<feature type="region of interest" description="Disordered" evidence="6">
    <location>
        <begin position="154"/>
        <end position="246"/>
    </location>
</feature>
<dbReference type="OrthoDB" id="434647at2759"/>
<dbReference type="PANTHER" id="PTHR12300">
    <property type="entry name" value="HVA22-LIKE PROTEINS"/>
    <property type="match status" value="1"/>
</dbReference>
<evidence type="ECO:0000256" key="4">
    <source>
        <dbReference type="ARBA" id="ARBA00022989"/>
    </source>
</evidence>
<dbReference type="Proteomes" id="UP000807306">
    <property type="component" value="Unassembled WGS sequence"/>
</dbReference>
<dbReference type="GO" id="GO:0016020">
    <property type="term" value="C:membrane"/>
    <property type="evidence" value="ECO:0007669"/>
    <property type="project" value="UniProtKB-SubCell"/>
</dbReference>